<dbReference type="EMBL" id="PQFF01000017">
    <property type="protein sequence ID" value="RHZ88974.1"/>
    <property type="molecule type" value="Genomic_DNA"/>
</dbReference>
<gene>
    <name evidence="2" type="ORF">Glove_19g271</name>
</gene>
<comment type="caution">
    <text evidence="2">The sequence shown here is derived from an EMBL/GenBank/DDBJ whole genome shotgun (WGS) entry which is preliminary data.</text>
</comment>
<sequence length="87" mass="10185">MNNNQVRTEGEDHIDNSGYDEGFVVTHKMMGERNLSDIYLKRGDTYYKLNKYELALSHYDQSLKLSDGNIPIYKKRAYILHKTKKIG</sequence>
<name>A0A397JUR6_9GLOM</name>
<dbReference type="OrthoDB" id="1926212at2759"/>
<proteinExistence type="predicted"/>
<dbReference type="PROSITE" id="PS50005">
    <property type="entry name" value="TPR"/>
    <property type="match status" value="1"/>
</dbReference>
<keyword evidence="3" id="KW-1185">Reference proteome</keyword>
<dbReference type="InterPro" id="IPR011990">
    <property type="entry name" value="TPR-like_helical_dom_sf"/>
</dbReference>
<dbReference type="InterPro" id="IPR019734">
    <property type="entry name" value="TPR_rpt"/>
</dbReference>
<dbReference type="SMART" id="SM00028">
    <property type="entry name" value="TPR"/>
    <property type="match status" value="1"/>
</dbReference>
<evidence type="ECO:0000256" key="1">
    <source>
        <dbReference type="PROSITE-ProRule" id="PRU00339"/>
    </source>
</evidence>
<evidence type="ECO:0000313" key="3">
    <source>
        <dbReference type="Proteomes" id="UP000266861"/>
    </source>
</evidence>
<dbReference type="Proteomes" id="UP000266861">
    <property type="component" value="Unassembled WGS sequence"/>
</dbReference>
<dbReference type="Pfam" id="PF00515">
    <property type="entry name" value="TPR_1"/>
    <property type="match status" value="1"/>
</dbReference>
<evidence type="ECO:0000313" key="2">
    <source>
        <dbReference type="EMBL" id="RHZ88974.1"/>
    </source>
</evidence>
<dbReference type="Gene3D" id="1.25.40.10">
    <property type="entry name" value="Tetratricopeptide repeat domain"/>
    <property type="match status" value="1"/>
</dbReference>
<accession>A0A397JUR6</accession>
<reference evidence="2 3" key="1">
    <citation type="submission" date="2018-08" db="EMBL/GenBank/DDBJ databases">
        <title>Genome and evolution of the arbuscular mycorrhizal fungus Diversispora epigaea (formerly Glomus versiforme) and its bacterial endosymbionts.</title>
        <authorList>
            <person name="Sun X."/>
            <person name="Fei Z."/>
            <person name="Harrison M."/>
        </authorList>
    </citation>
    <scope>NUCLEOTIDE SEQUENCE [LARGE SCALE GENOMIC DNA]</scope>
    <source>
        <strain evidence="2 3">IT104</strain>
    </source>
</reference>
<protein>
    <submittedName>
        <fullName evidence="2">Uncharacterized protein</fullName>
    </submittedName>
</protein>
<dbReference type="SUPFAM" id="SSF48452">
    <property type="entry name" value="TPR-like"/>
    <property type="match status" value="1"/>
</dbReference>
<dbReference type="AlphaFoldDB" id="A0A397JUR6"/>
<keyword evidence="1" id="KW-0802">TPR repeat</keyword>
<organism evidence="2 3">
    <name type="scientific">Diversispora epigaea</name>
    <dbReference type="NCBI Taxonomy" id="1348612"/>
    <lineage>
        <taxon>Eukaryota</taxon>
        <taxon>Fungi</taxon>
        <taxon>Fungi incertae sedis</taxon>
        <taxon>Mucoromycota</taxon>
        <taxon>Glomeromycotina</taxon>
        <taxon>Glomeromycetes</taxon>
        <taxon>Diversisporales</taxon>
        <taxon>Diversisporaceae</taxon>
        <taxon>Diversispora</taxon>
    </lineage>
</organism>
<feature type="repeat" description="TPR" evidence="1">
    <location>
        <begin position="36"/>
        <end position="69"/>
    </location>
</feature>
<dbReference type="STRING" id="1348612.A0A397JUR6"/>